<comment type="function">
    <text evidence="8">Catalyzes the deamination of adenosine to inosine at the wobble position 34 of tRNA(Arg2).</text>
</comment>
<dbReference type="PROSITE" id="PS51747">
    <property type="entry name" value="CYT_DCMP_DEAMINASES_2"/>
    <property type="match status" value="1"/>
</dbReference>
<feature type="binding site" evidence="8">
    <location>
        <position position="148"/>
    </location>
    <ligand>
        <name>Zn(2+)</name>
        <dbReference type="ChEBI" id="CHEBI:29105"/>
        <note>catalytic</note>
    </ligand>
</feature>
<evidence type="ECO:0000256" key="5">
    <source>
        <dbReference type="ARBA" id="ARBA00022801"/>
    </source>
</evidence>
<dbReference type="PANTHER" id="PTHR11079">
    <property type="entry name" value="CYTOSINE DEAMINASE FAMILY MEMBER"/>
    <property type="match status" value="1"/>
</dbReference>
<dbReference type="GO" id="GO:0052717">
    <property type="term" value="F:tRNA-specific adenosine-34 deaminase activity"/>
    <property type="evidence" value="ECO:0007669"/>
    <property type="project" value="UniProtKB-UniRule"/>
</dbReference>
<keyword evidence="3 8" id="KW-0819">tRNA processing</keyword>
<comment type="caution">
    <text evidence="10">The sequence shown here is derived from an EMBL/GenBank/DDBJ whole genome shotgun (WGS) entry which is preliminary data.</text>
</comment>
<comment type="similarity">
    <text evidence="1">Belongs to the cytidine and deoxycytidylate deaminase family. ADAT2 subfamily.</text>
</comment>
<keyword evidence="5 8" id="KW-0378">Hydrolase</keyword>
<dbReference type="Pfam" id="PF04994">
    <property type="entry name" value="TfoX_C"/>
    <property type="match status" value="1"/>
</dbReference>
<dbReference type="InterPro" id="IPR016192">
    <property type="entry name" value="APOBEC/CMP_deaminase_Zn-bd"/>
</dbReference>
<name>A0A838Y5K0_9NEIS</name>
<dbReference type="AlphaFoldDB" id="A0A838Y5K0"/>
<evidence type="ECO:0000256" key="1">
    <source>
        <dbReference type="ARBA" id="ARBA00010669"/>
    </source>
</evidence>
<comment type="subunit">
    <text evidence="2 8">Homodimer.</text>
</comment>
<evidence type="ECO:0000313" key="10">
    <source>
        <dbReference type="EMBL" id="MBA4707869.1"/>
    </source>
</evidence>
<evidence type="ECO:0000256" key="3">
    <source>
        <dbReference type="ARBA" id="ARBA00022694"/>
    </source>
</evidence>
<feature type="active site" description="Proton donor" evidence="8">
    <location>
        <position position="150"/>
    </location>
</feature>
<dbReference type="GO" id="GO:0008270">
    <property type="term" value="F:zinc ion binding"/>
    <property type="evidence" value="ECO:0007669"/>
    <property type="project" value="UniProtKB-UniRule"/>
</dbReference>
<accession>A0A838Y5K0</accession>
<dbReference type="PROSITE" id="PS00903">
    <property type="entry name" value="CYT_DCMP_DEAMINASES_1"/>
    <property type="match status" value="1"/>
</dbReference>
<gene>
    <name evidence="8 10" type="primary">tadA</name>
    <name evidence="10" type="ORF">H2Z84_05660</name>
</gene>
<dbReference type="EMBL" id="JACERN010000018">
    <property type="protein sequence ID" value="MBA4707869.1"/>
    <property type="molecule type" value="Genomic_DNA"/>
</dbReference>
<feature type="binding site" evidence="8">
    <location>
        <position position="181"/>
    </location>
    <ligand>
        <name>Zn(2+)</name>
        <dbReference type="ChEBI" id="CHEBI:29105"/>
        <note>catalytic</note>
    </ligand>
</feature>
<evidence type="ECO:0000313" key="11">
    <source>
        <dbReference type="Proteomes" id="UP000545606"/>
    </source>
</evidence>
<dbReference type="SUPFAM" id="SSF53927">
    <property type="entry name" value="Cytidine deaminase-like"/>
    <property type="match status" value="1"/>
</dbReference>
<dbReference type="PANTHER" id="PTHR11079:SF202">
    <property type="entry name" value="TRNA-SPECIFIC ADENOSINE DEAMINASE"/>
    <property type="match status" value="1"/>
</dbReference>
<keyword evidence="11" id="KW-1185">Reference proteome</keyword>
<organism evidence="10 11">
    <name type="scientific">Aquitalea aquatica</name>
    <dbReference type="NCBI Taxonomy" id="3044273"/>
    <lineage>
        <taxon>Bacteria</taxon>
        <taxon>Pseudomonadati</taxon>
        <taxon>Pseudomonadota</taxon>
        <taxon>Betaproteobacteria</taxon>
        <taxon>Neisseriales</taxon>
        <taxon>Chromobacteriaceae</taxon>
        <taxon>Aquitalea</taxon>
    </lineage>
</organism>
<dbReference type="Gene3D" id="3.40.140.10">
    <property type="entry name" value="Cytidine Deaminase, domain 2"/>
    <property type="match status" value="1"/>
</dbReference>
<dbReference type="Gene3D" id="1.10.150.20">
    <property type="entry name" value="5' to 3' exonuclease, C-terminal subdomain"/>
    <property type="match status" value="1"/>
</dbReference>
<dbReference type="Proteomes" id="UP000545606">
    <property type="component" value="Unassembled WGS sequence"/>
</dbReference>
<evidence type="ECO:0000256" key="8">
    <source>
        <dbReference type="HAMAP-Rule" id="MF_00972"/>
    </source>
</evidence>
<feature type="domain" description="CMP/dCMP-type deaminase" evidence="9">
    <location>
        <begin position="97"/>
        <end position="217"/>
    </location>
</feature>
<dbReference type="InterPro" id="IPR028883">
    <property type="entry name" value="tRNA_aden_deaminase"/>
</dbReference>
<dbReference type="InterPro" id="IPR016193">
    <property type="entry name" value="Cytidine_deaminase-like"/>
</dbReference>
<keyword evidence="4 8" id="KW-0479">Metal-binding</keyword>
<dbReference type="InterPro" id="IPR007077">
    <property type="entry name" value="TfoX_C"/>
</dbReference>
<evidence type="ECO:0000259" key="9">
    <source>
        <dbReference type="PROSITE" id="PS51747"/>
    </source>
</evidence>
<reference evidence="10 11" key="1">
    <citation type="submission" date="2020-07" db="EMBL/GenBank/DDBJ databases">
        <title>Draft genome sequence of violacein-producing bacteria and related species.</title>
        <authorList>
            <person name="Wilson H.S."/>
            <person name="De Leon M.E."/>
        </authorList>
    </citation>
    <scope>NUCLEOTIDE SEQUENCE [LARGE SCALE GENOMIC DNA]</scope>
    <source>
        <strain evidence="10 11">HSC-21Su07</strain>
    </source>
</reference>
<proteinExistence type="inferred from homology"/>
<comment type="cofactor">
    <cofactor evidence="8">
        <name>Zn(2+)</name>
        <dbReference type="ChEBI" id="CHEBI:29105"/>
    </cofactor>
    <text evidence="8">Binds 1 zinc ion per subunit.</text>
</comment>
<dbReference type="CDD" id="cd01285">
    <property type="entry name" value="nucleoside_deaminase"/>
    <property type="match status" value="1"/>
</dbReference>
<keyword evidence="6 8" id="KW-0862">Zinc</keyword>
<evidence type="ECO:0000256" key="6">
    <source>
        <dbReference type="ARBA" id="ARBA00022833"/>
    </source>
</evidence>
<dbReference type="Pfam" id="PF00383">
    <property type="entry name" value="dCMP_cyt_deam_1"/>
    <property type="match status" value="1"/>
</dbReference>
<evidence type="ECO:0000256" key="7">
    <source>
        <dbReference type="ARBA" id="ARBA00048045"/>
    </source>
</evidence>
<dbReference type="RefSeq" id="WP_181835116.1">
    <property type="nucleotide sequence ID" value="NZ_JACERN010000018.1"/>
</dbReference>
<dbReference type="FunFam" id="3.40.140.10:FF:000005">
    <property type="entry name" value="tRNA-specific adenosine deaminase"/>
    <property type="match status" value="1"/>
</dbReference>
<dbReference type="NCBIfam" id="NF008113">
    <property type="entry name" value="PRK10860.1"/>
    <property type="match status" value="1"/>
</dbReference>
<evidence type="ECO:0000256" key="2">
    <source>
        <dbReference type="ARBA" id="ARBA00011738"/>
    </source>
</evidence>
<comment type="catalytic activity">
    <reaction evidence="7 8">
        <text>adenosine(34) in tRNA + H2O + H(+) = inosine(34) in tRNA + NH4(+)</text>
        <dbReference type="Rhea" id="RHEA:43168"/>
        <dbReference type="Rhea" id="RHEA-COMP:10373"/>
        <dbReference type="Rhea" id="RHEA-COMP:10374"/>
        <dbReference type="ChEBI" id="CHEBI:15377"/>
        <dbReference type="ChEBI" id="CHEBI:15378"/>
        <dbReference type="ChEBI" id="CHEBI:28938"/>
        <dbReference type="ChEBI" id="CHEBI:74411"/>
        <dbReference type="ChEBI" id="CHEBI:82852"/>
        <dbReference type="EC" id="3.5.4.33"/>
    </reaction>
</comment>
<dbReference type="InterPro" id="IPR002125">
    <property type="entry name" value="CMP_dCMP_dom"/>
</dbReference>
<protein>
    <recommendedName>
        <fullName evidence="8">tRNA-specific adenosine deaminase</fullName>
        <ecNumber evidence="8">3.5.4.33</ecNumber>
    </recommendedName>
</protein>
<dbReference type="HAMAP" id="MF_00972">
    <property type="entry name" value="tRNA_aden_deaminase"/>
    <property type="match status" value="1"/>
</dbReference>
<dbReference type="EC" id="3.5.4.33" evidence="8"/>
<evidence type="ECO:0000256" key="4">
    <source>
        <dbReference type="ARBA" id="ARBA00022723"/>
    </source>
</evidence>
<feature type="binding site" evidence="8">
    <location>
        <position position="178"/>
    </location>
    <ligand>
        <name>Zn(2+)</name>
        <dbReference type="ChEBI" id="CHEBI:29105"/>
        <note>catalytic</note>
    </ligand>
</feature>
<sequence length="248" mass="26522">MPSSSTDLLGTPPLPPAAVQWLRDMGIASREQLQQQGSATTFLLLKAAGHTVTTRLLFALEAAARGVHWSQLSDADKLDLRQQLATHPPVSLPPAATDIERFMQQAMLQAELAAGQGEVPVGAVVVKDGQIIGRGFNQPLGSCDPTAHAEIQALRAAARHEGNYRLDGCDLYVTLEPCAMCSGAILHARLARVIFGAYEAKTGTAGSVTDLFALRQLNHHTAVWGGQLAEPCAAQLAAFFRQRRSQEP</sequence>
<dbReference type="GO" id="GO:0002100">
    <property type="term" value="P:tRNA wobble adenosine to inosine editing"/>
    <property type="evidence" value="ECO:0007669"/>
    <property type="project" value="UniProtKB-UniRule"/>
</dbReference>